<dbReference type="InterPro" id="IPR000587">
    <property type="entry name" value="Creatinase_N"/>
</dbReference>
<dbReference type="KEGG" id="daf:Desaf_2914"/>
<accession>F3Z1T7</accession>
<gene>
    <name evidence="3" type="ORF">Desaf_2914</name>
</gene>
<evidence type="ECO:0000259" key="1">
    <source>
        <dbReference type="Pfam" id="PF00557"/>
    </source>
</evidence>
<dbReference type="STRING" id="690850.Desaf_2914"/>
<feature type="domain" description="Creatinase N-terminal" evidence="2">
    <location>
        <begin position="18"/>
        <end position="137"/>
    </location>
</feature>
<dbReference type="SUPFAM" id="SSF53092">
    <property type="entry name" value="Creatinase/prolidase N-terminal domain"/>
    <property type="match status" value="1"/>
</dbReference>
<evidence type="ECO:0000313" key="4">
    <source>
        <dbReference type="Proteomes" id="UP000007844"/>
    </source>
</evidence>
<dbReference type="InterPro" id="IPR000994">
    <property type="entry name" value="Pept_M24"/>
</dbReference>
<dbReference type="GO" id="GO:0004177">
    <property type="term" value="F:aminopeptidase activity"/>
    <property type="evidence" value="ECO:0007669"/>
    <property type="project" value="UniProtKB-ARBA"/>
</dbReference>
<dbReference type="InterPro" id="IPR029149">
    <property type="entry name" value="Creatin/AminoP/Spt16_N"/>
</dbReference>
<dbReference type="Gene3D" id="3.90.230.10">
    <property type="entry name" value="Creatinase/methionine aminopeptidase superfamily"/>
    <property type="match status" value="1"/>
</dbReference>
<dbReference type="Proteomes" id="UP000007844">
    <property type="component" value="Chromosome"/>
</dbReference>
<evidence type="ECO:0000313" key="3">
    <source>
        <dbReference type="EMBL" id="EGJ51222.1"/>
    </source>
</evidence>
<dbReference type="HOGENOM" id="CLU_017266_10_0_7"/>
<dbReference type="SUPFAM" id="SSF55920">
    <property type="entry name" value="Creatinase/aminopeptidase"/>
    <property type="match status" value="1"/>
</dbReference>
<feature type="domain" description="Peptidase M24" evidence="1">
    <location>
        <begin position="151"/>
        <end position="389"/>
    </location>
</feature>
<dbReference type="PRINTS" id="PR00599">
    <property type="entry name" value="MAPEPTIDASE"/>
</dbReference>
<dbReference type="Pfam" id="PF01321">
    <property type="entry name" value="Creatinase_N"/>
    <property type="match status" value="1"/>
</dbReference>
<dbReference type="AlphaFoldDB" id="F3Z1T7"/>
<dbReference type="InterPro" id="IPR001714">
    <property type="entry name" value="Pept_M24_MAP"/>
</dbReference>
<keyword evidence="4" id="KW-1185">Reference proteome</keyword>
<dbReference type="Pfam" id="PF00557">
    <property type="entry name" value="Peptidase_M24"/>
    <property type="match status" value="1"/>
</dbReference>
<dbReference type="GO" id="GO:0008235">
    <property type="term" value="F:metalloexopeptidase activity"/>
    <property type="evidence" value="ECO:0007669"/>
    <property type="project" value="UniProtKB-ARBA"/>
</dbReference>
<dbReference type="CDD" id="cd01066">
    <property type="entry name" value="APP_MetAP"/>
    <property type="match status" value="1"/>
</dbReference>
<organism evidence="3 4">
    <name type="scientific">Desulfocurvibacter africanus subsp. africanus str. Walvis Bay</name>
    <dbReference type="NCBI Taxonomy" id="690850"/>
    <lineage>
        <taxon>Bacteria</taxon>
        <taxon>Pseudomonadati</taxon>
        <taxon>Thermodesulfobacteriota</taxon>
        <taxon>Desulfovibrionia</taxon>
        <taxon>Desulfovibrionales</taxon>
        <taxon>Desulfovibrionaceae</taxon>
        <taxon>Desulfocurvibacter</taxon>
    </lineage>
</organism>
<dbReference type="eggNOG" id="COG0006">
    <property type="taxonomic scope" value="Bacteria"/>
</dbReference>
<sequence>MYQPLETMPMHELSLHWAKVRTLLQAQAPEAGGLLTFSRVAAYYLTGTMAPGVCWLPMQGEPMLMLRKGKERAKLESPLSSIVTFRSYADLDGLAREAGCPLPEVMAVELSGLTWGLGQNLAAKLPGRRFVPGDTILAMAQSLKTPWELTKMRLAGERHAKCLMEIVPARIRPGMTEREVSHIVWEAFFSQGHSGLMRMGAFGEEIFLGHVSAGDSGNYPSFFNGPLGLRGEHPATTAMGYAGKVWSKDEPLALDVGFVLEGYHTDKTQLYWAGPRDSIPEQARRGHDFCVRVQEWIAERMKPGAIPSALYAHCARWAEEEGLADGFMGLGGNQVRFIGHGIGLVVDGWPVIAKGFDTPLEEGMVLALEPKHGIPGLGMVGVENTFEVTPNGGRCLTGNEFDFICLE</sequence>
<reference evidence="3 4" key="1">
    <citation type="journal article" date="2011" name="J. Bacteriol.">
        <title>Genome sequence of the mercury-methylating and pleomorphic Desulfovibrio africanus Strain Walvis Bay.</title>
        <authorList>
            <person name="Brown S.D."/>
            <person name="Wall J.D."/>
            <person name="Kucken A.M."/>
            <person name="Gilmour C.C."/>
            <person name="Podar M."/>
            <person name="Brandt C.C."/>
            <person name="Teshima H."/>
            <person name="Detter J.C."/>
            <person name="Han C.S."/>
            <person name="Land M.L."/>
            <person name="Lucas S."/>
            <person name="Han J."/>
            <person name="Pennacchio L."/>
            <person name="Nolan M."/>
            <person name="Pitluck S."/>
            <person name="Woyke T."/>
            <person name="Goodwin L."/>
            <person name="Palumbo A.V."/>
            <person name="Elias D.A."/>
        </authorList>
    </citation>
    <scope>NUCLEOTIDE SEQUENCE [LARGE SCALE GENOMIC DNA]</scope>
    <source>
        <strain evidence="3 4">Walvis Bay</strain>
    </source>
</reference>
<dbReference type="EMBL" id="CP003221">
    <property type="protein sequence ID" value="EGJ51222.1"/>
    <property type="molecule type" value="Genomic_DNA"/>
</dbReference>
<dbReference type="Gene3D" id="3.40.350.10">
    <property type="entry name" value="Creatinase/prolidase N-terminal domain"/>
    <property type="match status" value="1"/>
</dbReference>
<dbReference type="InterPro" id="IPR036005">
    <property type="entry name" value="Creatinase/aminopeptidase-like"/>
</dbReference>
<name>F3Z1T7_DESAF</name>
<dbReference type="RefSeq" id="WP_014260880.1">
    <property type="nucleotide sequence ID" value="NC_016629.1"/>
</dbReference>
<protein>
    <submittedName>
        <fullName evidence="3">Peptidase M24</fullName>
    </submittedName>
</protein>
<proteinExistence type="predicted"/>
<dbReference type="InterPro" id="IPR050659">
    <property type="entry name" value="Peptidase_M24B"/>
</dbReference>
<evidence type="ECO:0000259" key="2">
    <source>
        <dbReference type="Pfam" id="PF01321"/>
    </source>
</evidence>
<dbReference type="PANTHER" id="PTHR46112:SF2">
    <property type="entry name" value="XAA-PRO AMINOPEPTIDASE P-RELATED"/>
    <property type="match status" value="1"/>
</dbReference>
<dbReference type="PANTHER" id="PTHR46112">
    <property type="entry name" value="AMINOPEPTIDASE"/>
    <property type="match status" value="1"/>
</dbReference>